<dbReference type="OrthoDB" id="9815497at2"/>
<dbReference type="AlphaFoldDB" id="A0A0P1IZA8"/>
<evidence type="ECO:0000259" key="2">
    <source>
        <dbReference type="Pfam" id="PF13478"/>
    </source>
</evidence>
<dbReference type="PANTHER" id="PTHR30388:SF4">
    <property type="entry name" value="MOLYBDENUM COFACTOR INSERTION CHAPERONE PAOD"/>
    <property type="match status" value="1"/>
</dbReference>
<dbReference type="RefSeq" id="WP_058315217.1">
    <property type="nucleotide sequence ID" value="NZ_CYTO01000009.1"/>
</dbReference>
<organism evidence="3 4">
    <name type="scientific">Cognatishimia activa</name>
    <dbReference type="NCBI Taxonomy" id="1715691"/>
    <lineage>
        <taxon>Bacteria</taxon>
        <taxon>Pseudomonadati</taxon>
        <taxon>Pseudomonadota</taxon>
        <taxon>Alphaproteobacteria</taxon>
        <taxon>Rhodobacterales</taxon>
        <taxon>Paracoccaceae</taxon>
        <taxon>Cognatishimia</taxon>
    </lineage>
</organism>
<evidence type="ECO:0000313" key="4">
    <source>
        <dbReference type="Proteomes" id="UP000051184"/>
    </source>
</evidence>
<dbReference type="Proteomes" id="UP000051184">
    <property type="component" value="Unassembled WGS sequence"/>
</dbReference>
<dbReference type="PANTHER" id="PTHR30388">
    <property type="entry name" value="ALDEHYDE OXIDOREDUCTASE MOLYBDENUM COFACTOR ASSEMBLY PROTEIN"/>
    <property type="match status" value="1"/>
</dbReference>
<feature type="domain" description="XdhC Rossmann" evidence="2">
    <location>
        <begin position="150"/>
        <end position="289"/>
    </location>
</feature>
<feature type="domain" description="XdhC- CoxI" evidence="1">
    <location>
        <begin position="10"/>
        <end position="71"/>
    </location>
</feature>
<dbReference type="Gene3D" id="3.40.50.720">
    <property type="entry name" value="NAD(P)-binding Rossmann-like Domain"/>
    <property type="match status" value="1"/>
</dbReference>
<proteinExistence type="predicted"/>
<protein>
    <submittedName>
        <fullName evidence="3">Xanthine dehydrogenase accessory protein XdhC</fullName>
    </submittedName>
</protein>
<evidence type="ECO:0000259" key="1">
    <source>
        <dbReference type="Pfam" id="PF02625"/>
    </source>
</evidence>
<accession>A0A0P1IZA8</accession>
<reference evidence="4" key="1">
    <citation type="submission" date="2015-09" db="EMBL/GenBank/DDBJ databases">
        <authorList>
            <person name="Rodrigo-Torres Lidia"/>
            <person name="Arahal R.David."/>
        </authorList>
    </citation>
    <scope>NUCLEOTIDE SEQUENCE [LARGE SCALE GENOMIC DNA]</scope>
    <source>
        <strain evidence="4">CECT 5114</strain>
    </source>
</reference>
<dbReference type="InterPro" id="IPR027051">
    <property type="entry name" value="XdhC_Rossmann_dom"/>
</dbReference>
<dbReference type="Pfam" id="PF13478">
    <property type="entry name" value="XdhC_C"/>
    <property type="match status" value="1"/>
</dbReference>
<dbReference type="STRING" id="1715691.TA5113_00950"/>
<dbReference type="InterPro" id="IPR003777">
    <property type="entry name" value="XdhC_CoxI"/>
</dbReference>
<dbReference type="Pfam" id="PF02625">
    <property type="entry name" value="XdhC_CoxI"/>
    <property type="match status" value="1"/>
</dbReference>
<name>A0A0P1IZA8_9RHOB</name>
<gene>
    <name evidence="3" type="ORF">TA5114_02122</name>
</gene>
<sequence length="298" mass="31946">MNRIIPAIAQAERLCAVAIIVGQEGPAYRPLGAMMAVYEDGSFEGHLSSGCIEADIISHCQDLSETKIITYGAGSQFVDLKLPCGGAMDVLMIPTPPQEPFQAVEHALSNRQPAALAINLTTGNIALSDASETSVANDHINLFFEPPLQLCVFGNGHEAKVFSELANGAGHGVKLFSTSPDTLERCAIPQSAQHLMTQPKITDLSAIDDRTAIVLFFHDHDLEEQILIDALKTDAFYIGAQGSMRTQQRRLADLEAQNISGIDRIRGPIGLIPRTRDAQTLAISVLAEIHAVAGEAAK</sequence>
<dbReference type="InterPro" id="IPR052698">
    <property type="entry name" value="MoCofactor_Util/Proc"/>
</dbReference>
<evidence type="ECO:0000313" key="3">
    <source>
        <dbReference type="EMBL" id="CUK26313.1"/>
    </source>
</evidence>
<keyword evidence="4" id="KW-1185">Reference proteome</keyword>
<dbReference type="EMBL" id="CYUE01000020">
    <property type="protein sequence ID" value="CUK26313.1"/>
    <property type="molecule type" value="Genomic_DNA"/>
</dbReference>